<organism evidence="2 3">
    <name type="scientific">Rickenella mellea</name>
    <dbReference type="NCBI Taxonomy" id="50990"/>
    <lineage>
        <taxon>Eukaryota</taxon>
        <taxon>Fungi</taxon>
        <taxon>Dikarya</taxon>
        <taxon>Basidiomycota</taxon>
        <taxon>Agaricomycotina</taxon>
        <taxon>Agaricomycetes</taxon>
        <taxon>Hymenochaetales</taxon>
        <taxon>Rickenellaceae</taxon>
        <taxon>Rickenella</taxon>
    </lineage>
</organism>
<gene>
    <name evidence="2" type="ORF">BD410DRAFT_846727</name>
</gene>
<feature type="compositionally biased region" description="Polar residues" evidence="1">
    <location>
        <begin position="56"/>
        <end position="65"/>
    </location>
</feature>
<evidence type="ECO:0000256" key="1">
    <source>
        <dbReference type="SAM" id="MobiDB-lite"/>
    </source>
</evidence>
<dbReference type="VEuPathDB" id="FungiDB:BD410DRAFT_846727"/>
<dbReference type="EMBL" id="ML170503">
    <property type="protein sequence ID" value="TDL13664.1"/>
    <property type="molecule type" value="Genomic_DNA"/>
</dbReference>
<keyword evidence="3" id="KW-1185">Reference proteome</keyword>
<feature type="compositionally biased region" description="Low complexity" evidence="1">
    <location>
        <begin position="109"/>
        <end position="128"/>
    </location>
</feature>
<accession>A0A4Y7PE62</accession>
<feature type="region of interest" description="Disordered" evidence="1">
    <location>
        <begin position="44"/>
        <end position="65"/>
    </location>
</feature>
<protein>
    <submittedName>
        <fullName evidence="2">Uncharacterized protein</fullName>
    </submittedName>
</protein>
<dbReference type="Proteomes" id="UP000294933">
    <property type="component" value="Unassembled WGS sequence"/>
</dbReference>
<sequence>MSSPLALPRKRQASSDIDNPASRYRPPPQSDAVAVRLAITASSVISSSPAPSSPSHLQLHTTTAHSLVPSSTPALQFELGDSQQLPPTPAISISDISTPDSTSPPLPLAPAISITDSSPPDSTSPSLPLARAISMTDSSAPDSPSPPSRHQPIILVPASSPGISCTNTPPIARLLLSQSPNNHSVISQVNNSFSSDSSDLDPCDSTKPECRATMSPRLDMIVPCVRYVNDVIILLTATTTISATRWLWTDPTTTYILHGDNIIADFNKSLPRFYSPVLRIKVNDDDIPVALRKRINHAIPIPTDPRPRIKFGLARPMSALSHMAAMFLQDRDRNGTNLVSTFSWREPKAMMILDIVPKSLLDDHVQLVRKALREDDSDPFSEPDGFPDLTDGDYP</sequence>
<name>A0A4Y7PE62_9AGAM</name>
<feature type="compositionally biased region" description="Low complexity" evidence="1">
    <location>
        <begin position="44"/>
        <end position="55"/>
    </location>
</feature>
<feature type="region of interest" description="Disordered" evidence="1">
    <location>
        <begin position="1"/>
        <end position="30"/>
    </location>
</feature>
<dbReference type="AlphaFoldDB" id="A0A4Y7PE62"/>
<proteinExistence type="predicted"/>
<evidence type="ECO:0000313" key="3">
    <source>
        <dbReference type="Proteomes" id="UP000294933"/>
    </source>
</evidence>
<feature type="region of interest" description="Disordered" evidence="1">
    <location>
        <begin position="374"/>
        <end position="395"/>
    </location>
</feature>
<feature type="region of interest" description="Disordered" evidence="1">
    <location>
        <begin position="80"/>
        <end position="128"/>
    </location>
</feature>
<evidence type="ECO:0000313" key="2">
    <source>
        <dbReference type="EMBL" id="TDL13664.1"/>
    </source>
</evidence>
<reference evidence="2 3" key="1">
    <citation type="submission" date="2018-06" db="EMBL/GenBank/DDBJ databases">
        <title>A transcriptomic atlas of mushroom development highlights an independent origin of complex multicellularity.</title>
        <authorList>
            <consortium name="DOE Joint Genome Institute"/>
            <person name="Krizsan K."/>
            <person name="Almasi E."/>
            <person name="Merenyi Z."/>
            <person name="Sahu N."/>
            <person name="Viragh M."/>
            <person name="Koszo T."/>
            <person name="Mondo S."/>
            <person name="Kiss B."/>
            <person name="Balint B."/>
            <person name="Kues U."/>
            <person name="Barry K."/>
            <person name="Hegedus J.C."/>
            <person name="Henrissat B."/>
            <person name="Johnson J."/>
            <person name="Lipzen A."/>
            <person name="Ohm R."/>
            <person name="Nagy I."/>
            <person name="Pangilinan J."/>
            <person name="Yan J."/>
            <person name="Xiong Y."/>
            <person name="Grigoriev I.V."/>
            <person name="Hibbett D.S."/>
            <person name="Nagy L.G."/>
        </authorList>
    </citation>
    <scope>NUCLEOTIDE SEQUENCE [LARGE SCALE GENOMIC DNA]</scope>
    <source>
        <strain evidence="2 3">SZMC22713</strain>
    </source>
</reference>
<feature type="compositionally biased region" description="Low complexity" evidence="1">
    <location>
        <begin position="90"/>
        <end position="101"/>
    </location>
</feature>